<dbReference type="Pfam" id="PF03478">
    <property type="entry name" value="Beta-prop_KIB1-4"/>
    <property type="match status" value="2"/>
</dbReference>
<dbReference type="Proteomes" id="UP000554482">
    <property type="component" value="Unassembled WGS sequence"/>
</dbReference>
<dbReference type="PANTHER" id="PTHR33127">
    <property type="entry name" value="TRANSMEMBRANE PROTEIN"/>
    <property type="match status" value="1"/>
</dbReference>
<evidence type="ECO:0000259" key="1">
    <source>
        <dbReference type="Pfam" id="PF03478"/>
    </source>
</evidence>
<feature type="domain" description="KIB1-4 beta-propeller" evidence="1">
    <location>
        <begin position="175"/>
        <end position="320"/>
    </location>
</feature>
<evidence type="ECO:0000313" key="3">
    <source>
        <dbReference type="Proteomes" id="UP000554482"/>
    </source>
</evidence>
<organism evidence="2 3">
    <name type="scientific">Thalictrum thalictroides</name>
    <name type="common">Rue-anemone</name>
    <name type="synonym">Anemone thalictroides</name>
    <dbReference type="NCBI Taxonomy" id="46969"/>
    <lineage>
        <taxon>Eukaryota</taxon>
        <taxon>Viridiplantae</taxon>
        <taxon>Streptophyta</taxon>
        <taxon>Embryophyta</taxon>
        <taxon>Tracheophyta</taxon>
        <taxon>Spermatophyta</taxon>
        <taxon>Magnoliopsida</taxon>
        <taxon>Ranunculales</taxon>
        <taxon>Ranunculaceae</taxon>
        <taxon>Thalictroideae</taxon>
        <taxon>Thalictrum</taxon>
    </lineage>
</organism>
<reference evidence="2 3" key="1">
    <citation type="submission" date="2020-06" db="EMBL/GenBank/DDBJ databases">
        <title>Transcriptomic and genomic resources for Thalictrum thalictroides and T. hernandezii: Facilitating candidate gene discovery in an emerging model plant lineage.</title>
        <authorList>
            <person name="Arias T."/>
            <person name="Riano-Pachon D.M."/>
            <person name="Di Stilio V.S."/>
        </authorList>
    </citation>
    <scope>NUCLEOTIDE SEQUENCE [LARGE SCALE GENOMIC DNA]</scope>
    <source>
        <strain evidence="3">cv. WT478/WT964</strain>
        <tissue evidence="2">Leaves</tissue>
    </source>
</reference>
<dbReference type="OrthoDB" id="1367776at2759"/>
<gene>
    <name evidence="2" type="ORF">FRX31_006274</name>
</gene>
<protein>
    <submittedName>
        <fullName evidence="2">Sec1-like protein</fullName>
    </submittedName>
</protein>
<keyword evidence="3" id="KW-1185">Reference proteome</keyword>
<dbReference type="PANTHER" id="PTHR33127:SF5">
    <property type="entry name" value="TRANSMEMBRANE PROTEIN"/>
    <property type="match status" value="1"/>
</dbReference>
<accession>A0A7J6X2Z5</accession>
<sequence>MDLVQVDSLGDRIFLLGASSCTSLSSSELGVKGNCVYLCTNMCTSLSRFDMEDGTITTTLPCLKKINNWDEPFWMVPDCKPQVKKEVTMVEEDKYDLNANLPPEIVTLILSRPFLGDCTRFRLACKSRIAITPPIRSHTSLVQYQSGSQHLPWFLSIPKNNKGLCNYYHPIYSDAFSMSIPHELAGAIVCYAKYDWLLMSKGRNSIVFFIPFTMETIQLSETGDPYMFVNIAFSAPPTSSDCVVFGHYDSGADYVSVFVYQKCENAWCFYNPPAPCRFLPSHCSPIFCDGLFYSLSKDGKLGAFNPNETEEENMWRLFPEAVVHQFSSWPWVKCVIKIRSITCKRNCSQNLSSSREENQIHSACTDHANDESDDGVEMECDEIVGSASEDEFGNIQKPAFLVEDLKGILTSILDFHKMG</sequence>
<comment type="caution">
    <text evidence="2">The sequence shown here is derived from an EMBL/GenBank/DDBJ whole genome shotgun (WGS) entry which is preliminary data.</text>
</comment>
<dbReference type="EMBL" id="JABWDY010005822">
    <property type="protein sequence ID" value="KAF5204139.1"/>
    <property type="molecule type" value="Genomic_DNA"/>
</dbReference>
<dbReference type="AlphaFoldDB" id="A0A7J6X2Z5"/>
<name>A0A7J6X2Z5_THATH</name>
<evidence type="ECO:0000313" key="2">
    <source>
        <dbReference type="EMBL" id="KAF5204139.1"/>
    </source>
</evidence>
<dbReference type="InterPro" id="IPR005174">
    <property type="entry name" value="KIB1-4_b-propeller"/>
</dbReference>
<proteinExistence type="predicted"/>
<feature type="domain" description="KIB1-4 beta-propeller" evidence="1">
    <location>
        <begin position="4"/>
        <end position="39"/>
    </location>
</feature>